<dbReference type="GO" id="GO:0043657">
    <property type="term" value="C:host cell"/>
    <property type="evidence" value="ECO:0007669"/>
    <property type="project" value="UniProtKB-SubCell"/>
</dbReference>
<comment type="subcellular location">
    <subcellularLocation>
        <location evidence="1">Host cell</location>
    </subcellularLocation>
    <subcellularLocation>
        <location evidence="2">Secreted</location>
    </subcellularLocation>
</comment>
<dbReference type="VEuPathDB" id="FungiDB:FUN_021010"/>
<dbReference type="GO" id="GO:0005576">
    <property type="term" value="C:extracellular region"/>
    <property type="evidence" value="ECO:0007669"/>
    <property type="project" value="UniProtKB-SubCell"/>
</dbReference>
<evidence type="ECO:0000256" key="6">
    <source>
        <dbReference type="SAM" id="SignalP"/>
    </source>
</evidence>
<keyword evidence="4" id="KW-0175">Coiled coil</keyword>
<reference evidence="8" key="1">
    <citation type="journal article" date="2018" name="Front. Microbiol.">
        <title>RiCRN1, a Crinkler effector from the arbuscular mycorrhizal fungus Rhizophagus irregularis, functions in arbuscule development.</title>
        <authorList>
            <person name="Voss S."/>
            <person name="Betz R."/>
            <person name="Heidt S."/>
            <person name="Corradi N."/>
            <person name="Requena N."/>
        </authorList>
    </citation>
    <scope>NUCLEOTIDE SEQUENCE</scope>
</reference>
<feature type="signal peptide" evidence="6">
    <location>
        <begin position="1"/>
        <end position="17"/>
    </location>
</feature>
<gene>
    <name evidence="8" type="primary">CRN7</name>
</gene>
<dbReference type="Pfam" id="PF20147">
    <property type="entry name" value="Crinkler"/>
    <property type="match status" value="1"/>
</dbReference>
<dbReference type="EMBL" id="MH542417">
    <property type="protein sequence ID" value="AYD49689.1"/>
    <property type="molecule type" value="mRNA"/>
</dbReference>
<dbReference type="InterPro" id="IPR045379">
    <property type="entry name" value="Crinkler_N"/>
</dbReference>
<feature type="compositionally biased region" description="Acidic residues" evidence="5">
    <location>
        <begin position="428"/>
        <end position="437"/>
    </location>
</feature>
<feature type="domain" description="Crinkler effector protein N-terminal" evidence="7">
    <location>
        <begin position="3"/>
        <end position="42"/>
    </location>
</feature>
<accession>A0A386HVK1</accession>
<dbReference type="VEuPathDB" id="FungiDB:RhiirA1_456388"/>
<name>A0A386HVK1_9GLOM</name>
<dbReference type="AlphaFoldDB" id="A0A386HVK1"/>
<evidence type="ECO:0000256" key="2">
    <source>
        <dbReference type="ARBA" id="ARBA00004613"/>
    </source>
</evidence>
<keyword evidence="6" id="KW-0732">Signal</keyword>
<organism evidence="8">
    <name type="scientific">Rhizophagus irregularis</name>
    <dbReference type="NCBI Taxonomy" id="588596"/>
    <lineage>
        <taxon>Eukaryota</taxon>
        <taxon>Fungi</taxon>
        <taxon>Fungi incertae sedis</taxon>
        <taxon>Mucoromycota</taxon>
        <taxon>Glomeromycotina</taxon>
        <taxon>Glomeromycetes</taxon>
        <taxon>Glomerales</taxon>
        <taxon>Glomeraceae</taxon>
        <taxon>Rhizophagus</taxon>
    </lineage>
</organism>
<proteinExistence type="evidence at transcript level"/>
<evidence type="ECO:0000313" key="8">
    <source>
        <dbReference type="EMBL" id="AYD49689.1"/>
    </source>
</evidence>
<dbReference type="VEuPathDB" id="FungiDB:RhiirFUN_001873"/>
<feature type="chain" id="PRO_5017278951" evidence="6">
    <location>
        <begin position="18"/>
        <end position="539"/>
    </location>
</feature>
<keyword evidence="3" id="KW-0964">Secreted</keyword>
<evidence type="ECO:0000256" key="4">
    <source>
        <dbReference type="SAM" id="Coils"/>
    </source>
</evidence>
<evidence type="ECO:0000256" key="1">
    <source>
        <dbReference type="ARBA" id="ARBA00004340"/>
    </source>
</evidence>
<feature type="region of interest" description="Disordered" evidence="5">
    <location>
        <begin position="419"/>
        <end position="516"/>
    </location>
</feature>
<protein>
    <submittedName>
        <fullName evidence="8">Crinkler effector protein</fullName>
    </submittedName>
</protein>
<evidence type="ECO:0000256" key="3">
    <source>
        <dbReference type="ARBA" id="ARBA00022525"/>
    </source>
</evidence>
<evidence type="ECO:0000256" key="5">
    <source>
        <dbReference type="SAM" id="MobiDB-lite"/>
    </source>
</evidence>
<sequence length="539" mass="61187">MSITLLCLVKGNTLANAFPVDINQDQLVGHLKDAIKAKKAPDNLTLQDPLQRKRFRNIFQTHLRRAYPCQCKVATLEEALSCIPPPITYSPDCTKSKTTTKVNGDPPTSVQLWGDFFDKIMSTDLELSKQRITELEVENVDLRRKISEFDAEIAEFKRRISEALRMTEEERTRRDAENAKLKARIEELKSENVEFRDRLTKVEQNQLQNDSNGNDTPTITHLTSIRRESEKLVTEDSMLEVPESLQVQKDIASSVVNSNTINDRGASGISEEIGKTMEEIGKTVNYVNDQDESAVDPNIVTEFVQASKTCQFFCQANVARNKLIIAKQAEITAWCLFSERFEDKVVELRSNDKKLTKPYLTGVSDGYLRVMTCKGIWFNRVTCSADKISRFTNPQIEFIIEQVKSKTSDHQSRVNEIVATTSAHDSDDNFSDTSDDTDYFKEEEGANDSIEEGSKADDDDDVYFHSEDEEEKGTNEEVPNMADDDSDCSHDNDSDDDDGYNRYDGYGGYDSDRGYYYRDGRYERKTSPMMSPIISPVTA</sequence>
<feature type="coiled-coil region" evidence="4">
    <location>
        <begin position="125"/>
        <end position="205"/>
    </location>
</feature>
<dbReference type="VEuPathDB" id="FungiDB:FUN_009810"/>
<evidence type="ECO:0000259" key="7">
    <source>
        <dbReference type="Pfam" id="PF20147"/>
    </source>
</evidence>
<dbReference type="VEuPathDB" id="FungiDB:RhiirFUN_003941"/>
<dbReference type="VEuPathDB" id="FungiDB:RhiirFUN_003943"/>
<feature type="compositionally biased region" description="Basic and acidic residues" evidence="5">
    <location>
        <begin position="452"/>
        <end position="466"/>
    </location>
</feature>